<comment type="caution">
    <text evidence="2">The sequence shown here is derived from an EMBL/GenBank/DDBJ whole genome shotgun (WGS) entry which is preliminary data.</text>
</comment>
<dbReference type="GO" id="GO:0071439">
    <property type="term" value="C:clathrin complex"/>
    <property type="evidence" value="ECO:0007669"/>
    <property type="project" value="TreeGrafter"/>
</dbReference>
<dbReference type="AlphaFoldDB" id="A0AAD9L5B7"/>
<evidence type="ECO:0000313" key="3">
    <source>
        <dbReference type="Proteomes" id="UP001209878"/>
    </source>
</evidence>
<dbReference type="PROSITE" id="PS50236">
    <property type="entry name" value="CHCR"/>
    <property type="match status" value="1"/>
</dbReference>
<dbReference type="SMART" id="SM00299">
    <property type="entry name" value="CLH"/>
    <property type="match status" value="1"/>
</dbReference>
<name>A0AAD9L5B7_RIDPI</name>
<dbReference type="PANTHER" id="PTHR10292:SF1">
    <property type="entry name" value="CLATHRIN HEAVY CHAIN"/>
    <property type="match status" value="1"/>
</dbReference>
<dbReference type="GO" id="GO:0032051">
    <property type="term" value="F:clathrin light chain binding"/>
    <property type="evidence" value="ECO:0007669"/>
    <property type="project" value="TreeGrafter"/>
</dbReference>
<dbReference type="PANTHER" id="PTHR10292">
    <property type="entry name" value="CLATHRIN HEAVY CHAIN RELATED"/>
    <property type="match status" value="1"/>
</dbReference>
<accession>A0AAD9L5B7</accession>
<dbReference type="InterPro" id="IPR055358">
    <property type="entry name" value="CHCR"/>
</dbReference>
<dbReference type="Gene3D" id="1.25.40.10">
    <property type="entry name" value="Tetratricopeptide repeat domain"/>
    <property type="match status" value="1"/>
</dbReference>
<reference evidence="2" key="1">
    <citation type="journal article" date="2023" name="Mol. Biol. Evol.">
        <title>Third-Generation Sequencing Reveals the Adaptive Role of the Epigenome in Three Deep-Sea Polychaetes.</title>
        <authorList>
            <person name="Perez M."/>
            <person name="Aroh O."/>
            <person name="Sun Y."/>
            <person name="Lan Y."/>
            <person name="Juniper S.K."/>
            <person name="Young C.R."/>
            <person name="Angers B."/>
            <person name="Qian P.Y."/>
        </authorList>
    </citation>
    <scope>NUCLEOTIDE SEQUENCE</scope>
    <source>
        <strain evidence="2">R07B-5</strain>
    </source>
</reference>
<protein>
    <recommendedName>
        <fullName evidence="4">Clathrin heavy chain</fullName>
    </recommendedName>
</protein>
<dbReference type="InterPro" id="IPR011990">
    <property type="entry name" value="TPR-like_helical_dom_sf"/>
</dbReference>
<sequence>MIMKVANIELYYKALQFYLDYKPMLLNDLLLVLTPRMDHTRAVNFFTKLNHLPLVKPYLRAVQNNNNKAINEALNNLLIDEEDYQGVRASIEAFDNFDNIALAQRLEKHELIEFRRISAYLYKGNNRWKQSVELCKHDRLFKDMIEAPREDELIEFRRISAYLYKGNNRWKQSVELCKHDRLFKDAMQYAAESHNSDIAEDLLAWFLEEKNHECFAACLFQCYDLLHPDVILELSWRHNIMDFAMPYMIQVMREYISKVDKLEQSDTMRSEEEQRAEEKPIVLNEPQLMLTQGPAMMPPPAGYPGAVYPGAPYPGAVPGVVPGAGVMPGYGMPM</sequence>
<dbReference type="Gene3D" id="1.25.40.730">
    <property type="match status" value="1"/>
</dbReference>
<dbReference type="GO" id="GO:0045334">
    <property type="term" value="C:clathrin-coated endocytic vesicle"/>
    <property type="evidence" value="ECO:0007669"/>
    <property type="project" value="TreeGrafter"/>
</dbReference>
<dbReference type="Pfam" id="PF00637">
    <property type="entry name" value="Clathrin"/>
    <property type="match status" value="2"/>
</dbReference>
<evidence type="ECO:0008006" key="4">
    <source>
        <dbReference type="Google" id="ProtNLM"/>
    </source>
</evidence>
<dbReference type="InterPro" id="IPR000547">
    <property type="entry name" value="Clathrin_H-chain/VPS_repeat"/>
</dbReference>
<proteinExistence type="predicted"/>
<dbReference type="Proteomes" id="UP001209878">
    <property type="component" value="Unassembled WGS sequence"/>
</dbReference>
<feature type="repeat" description="CHCR" evidence="1">
    <location>
        <begin position="30"/>
        <end position="215"/>
    </location>
</feature>
<dbReference type="InterPro" id="IPR016024">
    <property type="entry name" value="ARM-type_fold"/>
</dbReference>
<evidence type="ECO:0000313" key="2">
    <source>
        <dbReference type="EMBL" id="KAK2183634.1"/>
    </source>
</evidence>
<dbReference type="EMBL" id="JAODUO010000303">
    <property type="protein sequence ID" value="KAK2183634.1"/>
    <property type="molecule type" value="Genomic_DNA"/>
</dbReference>
<dbReference type="GO" id="GO:0006898">
    <property type="term" value="P:receptor-mediated endocytosis"/>
    <property type="evidence" value="ECO:0007669"/>
    <property type="project" value="TreeGrafter"/>
</dbReference>
<dbReference type="GO" id="GO:0006886">
    <property type="term" value="P:intracellular protein transport"/>
    <property type="evidence" value="ECO:0007669"/>
    <property type="project" value="UniProtKB-UniRule"/>
</dbReference>
<keyword evidence="3" id="KW-1185">Reference proteome</keyword>
<organism evidence="2 3">
    <name type="scientific">Ridgeia piscesae</name>
    <name type="common">Tubeworm</name>
    <dbReference type="NCBI Taxonomy" id="27915"/>
    <lineage>
        <taxon>Eukaryota</taxon>
        <taxon>Metazoa</taxon>
        <taxon>Spiralia</taxon>
        <taxon>Lophotrochozoa</taxon>
        <taxon>Annelida</taxon>
        <taxon>Polychaeta</taxon>
        <taxon>Sedentaria</taxon>
        <taxon>Canalipalpata</taxon>
        <taxon>Sabellida</taxon>
        <taxon>Siboglinidae</taxon>
        <taxon>Ridgeia</taxon>
    </lineage>
</organism>
<gene>
    <name evidence="2" type="ORF">NP493_303g03018</name>
</gene>
<dbReference type="FunFam" id="1.25.40.730:FF:000001">
    <property type="entry name" value="Clathrin heavy chain"/>
    <property type="match status" value="1"/>
</dbReference>
<dbReference type="SUPFAM" id="SSF48371">
    <property type="entry name" value="ARM repeat"/>
    <property type="match status" value="1"/>
</dbReference>
<dbReference type="GO" id="GO:0005938">
    <property type="term" value="C:cell cortex"/>
    <property type="evidence" value="ECO:0007669"/>
    <property type="project" value="TreeGrafter"/>
</dbReference>
<evidence type="ECO:0000256" key="1">
    <source>
        <dbReference type="PROSITE-ProRule" id="PRU01006"/>
    </source>
</evidence>